<dbReference type="InterPro" id="IPR050109">
    <property type="entry name" value="HTH-type_TetR-like_transc_reg"/>
</dbReference>
<keyword evidence="1" id="KW-0805">Transcription regulation</keyword>
<organism evidence="6 7">
    <name type="scientific">Candidatus Mycobacterium wuenschmannii</name>
    <dbReference type="NCBI Taxonomy" id="3027808"/>
    <lineage>
        <taxon>Bacteria</taxon>
        <taxon>Bacillati</taxon>
        <taxon>Actinomycetota</taxon>
        <taxon>Actinomycetes</taxon>
        <taxon>Mycobacteriales</taxon>
        <taxon>Mycobacteriaceae</taxon>
        <taxon>Mycobacterium</taxon>
    </lineage>
</organism>
<protein>
    <submittedName>
        <fullName evidence="6">TetR/AcrR family transcriptional regulator</fullName>
    </submittedName>
</protein>
<dbReference type="Pfam" id="PF21935">
    <property type="entry name" value="TetR_C_45"/>
    <property type="match status" value="1"/>
</dbReference>
<dbReference type="InterPro" id="IPR001647">
    <property type="entry name" value="HTH_TetR"/>
</dbReference>
<dbReference type="PANTHER" id="PTHR30055">
    <property type="entry name" value="HTH-TYPE TRANSCRIPTIONAL REGULATOR RUTR"/>
    <property type="match status" value="1"/>
</dbReference>
<evidence type="ECO:0000256" key="1">
    <source>
        <dbReference type="ARBA" id="ARBA00023015"/>
    </source>
</evidence>
<dbReference type="EMBL" id="CP126981">
    <property type="protein sequence ID" value="WIM85749.1"/>
    <property type="molecule type" value="Genomic_DNA"/>
</dbReference>
<proteinExistence type="predicted"/>
<dbReference type="Pfam" id="PF00440">
    <property type="entry name" value="TetR_N"/>
    <property type="match status" value="1"/>
</dbReference>
<gene>
    <name evidence="6" type="ORF">PT015_12330</name>
</gene>
<evidence type="ECO:0000313" key="7">
    <source>
        <dbReference type="Proteomes" id="UP001236585"/>
    </source>
</evidence>
<evidence type="ECO:0000256" key="4">
    <source>
        <dbReference type="PROSITE-ProRule" id="PRU00335"/>
    </source>
</evidence>
<name>A0ABY8VW71_9MYCO</name>
<dbReference type="SUPFAM" id="SSF46689">
    <property type="entry name" value="Homeodomain-like"/>
    <property type="match status" value="1"/>
</dbReference>
<dbReference type="InterPro" id="IPR036271">
    <property type="entry name" value="Tet_transcr_reg_TetR-rel_C_sf"/>
</dbReference>
<evidence type="ECO:0000256" key="3">
    <source>
        <dbReference type="ARBA" id="ARBA00023163"/>
    </source>
</evidence>
<dbReference type="InterPro" id="IPR054126">
    <property type="entry name" value="CprB_TetR_C"/>
</dbReference>
<reference evidence="6 7" key="1">
    <citation type="journal article" date="2023" name="Microbiol. Resour. Announc.">
        <title>Complete Genome Sequence of Mycobacterium wuenschmanii, a novel Nontuberculous Mycobacterium Isolated from a captive population of Amazon Milk Frogs.</title>
        <authorList>
            <person name="Hicks J."/>
            <person name="Zeineldin M."/>
            <person name="Ward H."/>
            <person name="Wuenschmann A."/>
            <person name="Camp P."/>
            <person name="Farrell D."/>
            <person name="Lehman K."/>
            <person name="Thacker T."/>
            <person name="Cuthbert E."/>
        </authorList>
    </citation>
    <scope>NUCLEOTIDE SEQUENCE [LARGE SCALE GENOMIC DNA]</scope>
    <source>
        <strain evidence="6 7">Wuenschmanii</strain>
    </source>
</reference>
<dbReference type="Proteomes" id="UP001236585">
    <property type="component" value="Chromosome"/>
</dbReference>
<dbReference type="PRINTS" id="PR00455">
    <property type="entry name" value="HTHTETR"/>
</dbReference>
<dbReference type="RefSeq" id="WP_285184778.1">
    <property type="nucleotide sequence ID" value="NZ_CP126981.1"/>
</dbReference>
<dbReference type="SUPFAM" id="SSF48498">
    <property type="entry name" value="Tetracyclin repressor-like, C-terminal domain"/>
    <property type="match status" value="1"/>
</dbReference>
<dbReference type="Gene3D" id="1.10.357.10">
    <property type="entry name" value="Tetracycline Repressor, domain 2"/>
    <property type="match status" value="1"/>
</dbReference>
<dbReference type="InterPro" id="IPR009057">
    <property type="entry name" value="Homeodomain-like_sf"/>
</dbReference>
<accession>A0ABY8VW71</accession>
<feature type="domain" description="HTH tetR-type" evidence="5">
    <location>
        <begin position="8"/>
        <end position="68"/>
    </location>
</feature>
<keyword evidence="7" id="KW-1185">Reference proteome</keyword>
<evidence type="ECO:0000259" key="5">
    <source>
        <dbReference type="PROSITE" id="PS50977"/>
    </source>
</evidence>
<feature type="DNA-binding region" description="H-T-H motif" evidence="4">
    <location>
        <begin position="31"/>
        <end position="50"/>
    </location>
</feature>
<keyword evidence="3" id="KW-0804">Transcription</keyword>
<dbReference type="PANTHER" id="PTHR30055:SF234">
    <property type="entry name" value="HTH-TYPE TRANSCRIPTIONAL REGULATOR BETI"/>
    <property type="match status" value="1"/>
</dbReference>
<evidence type="ECO:0000256" key="2">
    <source>
        <dbReference type="ARBA" id="ARBA00023125"/>
    </source>
</evidence>
<dbReference type="PROSITE" id="PS50977">
    <property type="entry name" value="HTH_TETR_2"/>
    <property type="match status" value="1"/>
</dbReference>
<sequence>MARQVRSEATRRKILDAAVDVFTEVGFASADRGAIIERTGMTKGAFYHHFDSMEALASAIIEDGANLVVSELGAMSDSFSPALENILHGTFVTADLFATNKVVRTAEQLTLAFGKFNDNASSAYGAWITAMTTEAQRAITEGDIREDLDPKMVSEAIIGATFGARMMGQNTGNGNDNDLVRRLTQMWELLFPAIVTETSLGYYREFLAREALRHVEHDISN</sequence>
<keyword evidence="2 4" id="KW-0238">DNA-binding</keyword>
<evidence type="ECO:0000313" key="6">
    <source>
        <dbReference type="EMBL" id="WIM85749.1"/>
    </source>
</evidence>